<dbReference type="KEGG" id="cel:CELE_Y111B2A.4"/>
<feature type="coiled-coil region" evidence="4">
    <location>
        <begin position="983"/>
        <end position="1157"/>
    </location>
</feature>
<evidence type="ECO:0007829" key="9">
    <source>
        <dbReference type="PeptideAtlas" id="D0Z5P0"/>
    </source>
</evidence>
<keyword evidence="2" id="KW-0333">Golgi apparatus</keyword>
<feature type="coiled-coil region" evidence="4">
    <location>
        <begin position="154"/>
        <end position="181"/>
    </location>
</feature>
<dbReference type="OMA" id="REHLMIV"/>
<evidence type="ECO:0000256" key="3">
    <source>
        <dbReference type="ARBA" id="ARBA00023054"/>
    </source>
</evidence>
<evidence type="ECO:0000256" key="5">
    <source>
        <dbReference type="SAM" id="MobiDB-lite"/>
    </source>
</evidence>
<dbReference type="eggNOG" id="ENOG502QRXC">
    <property type="taxonomic scope" value="Eukaryota"/>
</dbReference>
<dbReference type="OrthoDB" id="425925at2759"/>
<sequence length="1328" mass="151698">MSGWLRNIQGQLTDLANEVLNEANDVLAEATEEVQDPDGEIIVAKKKAAEAEKQLAIETSRVELLGNEKSHLEQQLYDAHVEMDAIGAKFNGMVKQRDDEIKKLKTQMEQLQESGWNESTSDIDQICELKKQVSHWKSLAEEKSGDGGGGGEKEEEEMIKLSELEKRIEALRQQKEHEIQSLVESHAENVLEMREMYEEKIAAMQVLPYNASSSTSNADALDAVMLEREDLLLLQHQKSTNGSDGGDGERPVVVDLGSHDELVDERIRQMEVELQRCRDEKMECQHNSDAQIEDLKTQNKELANAYTELNEEFEGFKEQHTATQNANNDLNRRIDSLKANLIEYEERYEICKKESAETASQLIKLTNDFARLKTGVDSVSQRREDCDTMVNEEVDKLRASLEETRQDREHLRSDVQKFQVAVGEIDVELDKLREANRLLLGENVALQENLANYEDTMKSLISSSEQDIGKFREQFGEIQENHKQQREAMIAENDALREESAAIKRQRDIVLEESALLKEVNEKLKQKSATEESKIELLQKKADLLEQVLEEERANHQREKDEAVEQKKNNLESQIQCDADDDDENSTEEQKLNNEIKILKLQLREALDANTEKTEECEKLHIETRNLEREVDLRQNCVDEMIAQTNTLQMQQESMSTAMKTLQKQILANEREICQLEEKLTESELKTQRSEEKVKNLEDFIVGERMEEAEAEAEAAADGGGARNEVSHLKRYIADLQSKLSTMEEELKVLREQKLDENNEATQVRQMLERDLFEAEEVDRGLLEGIENRVKEMEDQLEAKVKALKEAKEESSKLEKKLEKAEKERIALEVLEEQNRFLNEKLEKLMEKENSDQTGASQATAELQNSSISQLTEQLESVKAENARLASEIEKSGLSENSDELRALQLENEQLKLSQSTSSTEELRAAIAVLQQENEHLKGVAKTQYEESVKYYEQFQAMVTHNQQMSDQMEQVQRQTTVIQGTMAAENEAHEKKVKELQRLREHLMIVEETSTREAVEAEQRETELRARVRELETKGHQVEEGASESTQQYQVQIASLTSQVESLQNKTTEWKKKFETEVSARQQTQEALTSLQNVVRELSIDHEKDSAFASHRNLELQTMIGTLNEEIAQIREDLDRQSLGKQASEEESERRQLQLDSKQKIIEDLEVQIEELRSPKKPTESYRIDDSTLRQLFLSYFVSDAAKRPDIALLLANVLEYPAEEMDKFKSAVRQSFGQQQQQQSSSFFFGSARSTPPPNGPTIADQFVRFLEAESESSRTAPHLPIRSQQQPSTPGLSLESPRQKSPNPQNSSQTASASSSAAALDSILR</sequence>
<proteinExistence type="evidence at protein level"/>
<accession>D0Z5P0</accession>
<evidence type="ECO:0000313" key="7">
    <source>
        <dbReference type="Proteomes" id="UP000001940"/>
    </source>
</evidence>
<feature type="region of interest" description="Disordered" evidence="5">
    <location>
        <begin position="1241"/>
        <end position="1328"/>
    </location>
</feature>
<dbReference type="SMR" id="D0Z5P0"/>
<dbReference type="GeneID" id="190949"/>
<dbReference type="FunCoup" id="D0Z5P0">
    <property type="interactions" value="379"/>
</dbReference>
<organism evidence="6 7">
    <name type="scientific">Caenorhabditis elegans</name>
    <dbReference type="NCBI Taxonomy" id="6239"/>
    <lineage>
        <taxon>Eukaryota</taxon>
        <taxon>Metazoa</taxon>
        <taxon>Ecdysozoa</taxon>
        <taxon>Nematoda</taxon>
        <taxon>Chromadorea</taxon>
        <taxon>Rhabditida</taxon>
        <taxon>Rhabditina</taxon>
        <taxon>Rhabditomorpha</taxon>
        <taxon>Rhabditoidea</taxon>
        <taxon>Rhabditidae</taxon>
        <taxon>Peloderinae</taxon>
        <taxon>Caenorhabditis</taxon>
    </lineage>
</organism>
<dbReference type="GO" id="GO:0006888">
    <property type="term" value="P:endoplasmic reticulum to Golgi vesicle-mediated transport"/>
    <property type="evidence" value="ECO:0000318"/>
    <property type="project" value="GO_Central"/>
</dbReference>
<dbReference type="WormBase" id="Y111B2A.4a">
    <property type="protein sequence ID" value="CE44299"/>
    <property type="gene ID" value="WBGene00013730"/>
    <property type="gene designation" value="sql-1"/>
</dbReference>
<feature type="region of interest" description="Disordered" evidence="5">
    <location>
        <begin position="552"/>
        <end position="590"/>
    </location>
</feature>
<gene>
    <name evidence="6 8" type="primary">sql-1</name>
    <name evidence="6" type="ORF">CELE_Y111B2A.4</name>
    <name evidence="8" type="ORF">Y111B2A.4</name>
</gene>
<dbReference type="STRING" id="6239.Y111B2A.4a.1"/>
<feature type="compositionally biased region" description="Low complexity" evidence="5">
    <location>
        <begin position="1310"/>
        <end position="1322"/>
    </location>
</feature>
<dbReference type="EMBL" id="BX284603">
    <property type="protein sequence ID" value="CBI63237.1"/>
    <property type="molecule type" value="Genomic_DNA"/>
</dbReference>
<dbReference type="AlphaFoldDB" id="D0Z5P0"/>
<evidence type="ECO:0000313" key="8">
    <source>
        <dbReference type="WormBase" id="Y111B2A.4a"/>
    </source>
</evidence>
<dbReference type="GO" id="GO:0005794">
    <property type="term" value="C:Golgi apparatus"/>
    <property type="evidence" value="ECO:0000314"/>
    <property type="project" value="WormBase"/>
</dbReference>
<name>D0Z5P0_CAEEL</name>
<dbReference type="PANTHER" id="PTHR18921:SF2">
    <property type="entry name" value="THYROID RECEPTOR-INTERACTING PROTEIN 11"/>
    <property type="match status" value="1"/>
</dbReference>
<dbReference type="AGR" id="WB:WBGene00013730"/>
<evidence type="ECO:0000256" key="4">
    <source>
        <dbReference type="SAM" id="Coils"/>
    </source>
</evidence>
<dbReference type="GO" id="GO:0031267">
    <property type="term" value="F:small GTPase binding"/>
    <property type="evidence" value="ECO:0000318"/>
    <property type="project" value="GO_Central"/>
</dbReference>
<evidence type="ECO:0000313" key="6">
    <source>
        <dbReference type="EMBL" id="CBI63237.1"/>
    </source>
</evidence>
<dbReference type="PANTHER" id="PTHR18921">
    <property type="entry name" value="MYOSIN HEAVY CHAIN - RELATED"/>
    <property type="match status" value="1"/>
</dbReference>
<dbReference type="PaxDb" id="6239-Y111B2A.4a"/>
<evidence type="ECO:0000256" key="2">
    <source>
        <dbReference type="ARBA" id="ARBA00023034"/>
    </source>
</evidence>
<dbReference type="Bgee" id="WBGene00013730">
    <property type="expression patterns" value="Expressed in larva and 3 other cell types or tissues"/>
</dbReference>
<dbReference type="HOGENOM" id="CLU_263337_0_0_1"/>
<evidence type="ECO:0000256" key="1">
    <source>
        <dbReference type="ARBA" id="ARBA00004555"/>
    </source>
</evidence>
<feature type="coiled-coil region" evidence="4">
    <location>
        <begin position="726"/>
        <end position="940"/>
    </location>
</feature>
<protein>
    <submittedName>
        <fullName evidence="6">GRIP domain-containing protein</fullName>
    </submittedName>
</protein>
<dbReference type="Gene3D" id="1.10.287.1490">
    <property type="match status" value="1"/>
</dbReference>
<feature type="coiled-coil region" evidence="4">
    <location>
        <begin position="13"/>
        <end position="68"/>
    </location>
</feature>
<dbReference type="RefSeq" id="NP_001255174.1">
    <property type="nucleotide sequence ID" value="NM_001268245.3"/>
</dbReference>
<dbReference type="Reactome" id="R-CEL-5620924">
    <property type="pathway name" value="Intraflagellar transport"/>
</dbReference>
<feature type="compositionally biased region" description="Acidic residues" evidence="5">
    <location>
        <begin position="578"/>
        <end position="587"/>
    </location>
</feature>
<dbReference type="PeptideAtlas" id="D0Z5P0"/>
<keyword evidence="3 4" id="KW-0175">Coiled coil</keyword>
<dbReference type="Proteomes" id="UP000001940">
    <property type="component" value="Chromosome III"/>
</dbReference>
<feature type="compositionally biased region" description="Polar residues" evidence="5">
    <location>
        <begin position="1285"/>
        <end position="1294"/>
    </location>
</feature>
<comment type="subcellular location">
    <subcellularLocation>
        <location evidence="1">Golgi apparatus</location>
    </subcellularLocation>
</comment>
<dbReference type="InParanoid" id="D0Z5P0"/>
<dbReference type="CTD" id="190949"/>
<feature type="compositionally biased region" description="Basic and acidic residues" evidence="5">
    <location>
        <begin position="552"/>
        <end position="570"/>
    </location>
</feature>
<feature type="coiled-coil region" evidence="4">
    <location>
        <begin position="267"/>
        <end position="354"/>
    </location>
</feature>
<dbReference type="PhylomeDB" id="D0Z5P0"/>
<keyword evidence="7" id="KW-1185">Reference proteome</keyword>
<reference evidence="6 7" key="1">
    <citation type="journal article" date="1998" name="Science">
        <title>Genome sequence of the nematode C. elegans: a platform for investigating biology.</title>
        <authorList>
            <consortium name="The C. elegans sequencing consortium"/>
            <person name="Sulson J.E."/>
            <person name="Waterston R."/>
        </authorList>
    </citation>
    <scope>NUCLEOTIDE SEQUENCE [LARGE SCALE GENOMIC DNA]</scope>
    <source>
        <strain evidence="6 7">Bristol N2</strain>
    </source>
</reference>
<keyword evidence="9" id="KW-1267">Proteomics identification</keyword>
<dbReference type="GO" id="GO:0007030">
    <property type="term" value="P:Golgi organization"/>
    <property type="evidence" value="ECO:0000318"/>
    <property type="project" value="GO_Central"/>
</dbReference>